<name>A0A7L0W4V0_ALELA</name>
<feature type="domain" description="Cadherin" evidence="14">
    <location>
        <begin position="86"/>
        <end position="176"/>
    </location>
</feature>
<feature type="domain" description="Cadherin" evidence="14">
    <location>
        <begin position="413"/>
        <end position="527"/>
    </location>
</feature>
<feature type="domain" description="Cadherin" evidence="14">
    <location>
        <begin position="986"/>
        <end position="1099"/>
    </location>
</feature>
<dbReference type="FunFam" id="2.60.40.60:FF:000264">
    <property type="entry name" value="Cadherin-related family member 2"/>
    <property type="match status" value="1"/>
</dbReference>
<dbReference type="FunFam" id="2.60.40.60:FF:000252">
    <property type="entry name" value="Cadherin related family member 2"/>
    <property type="match status" value="1"/>
</dbReference>
<dbReference type="Pfam" id="PF00028">
    <property type="entry name" value="Cadherin"/>
    <property type="match status" value="5"/>
</dbReference>
<keyword evidence="6" id="KW-0677">Repeat</keyword>
<dbReference type="PRINTS" id="PR00205">
    <property type="entry name" value="CADHERIN"/>
</dbReference>
<feature type="domain" description="Cadherin" evidence="14">
    <location>
        <begin position="528"/>
        <end position="633"/>
    </location>
</feature>
<evidence type="ECO:0000313" key="16">
    <source>
        <dbReference type="Proteomes" id="UP000562322"/>
    </source>
</evidence>
<dbReference type="PROSITE" id="PS50268">
    <property type="entry name" value="CADHERIN_2"/>
    <property type="match status" value="9"/>
</dbReference>
<dbReference type="SMART" id="SM00112">
    <property type="entry name" value="CA"/>
    <property type="match status" value="9"/>
</dbReference>
<dbReference type="InterPro" id="IPR015919">
    <property type="entry name" value="Cadherin-like_sf"/>
</dbReference>
<dbReference type="PANTHER" id="PTHR24026">
    <property type="entry name" value="FAT ATYPICAL CADHERIN-RELATED"/>
    <property type="match status" value="1"/>
</dbReference>
<evidence type="ECO:0000256" key="12">
    <source>
        <dbReference type="SAM" id="MobiDB-lite"/>
    </source>
</evidence>
<dbReference type="GO" id="GO:0005509">
    <property type="term" value="F:calcium ion binding"/>
    <property type="evidence" value="ECO:0007669"/>
    <property type="project" value="UniProtKB-UniRule"/>
</dbReference>
<keyword evidence="8" id="KW-0130">Cell adhesion</keyword>
<dbReference type="FunFam" id="2.60.40.60:FF:000168">
    <property type="entry name" value="Cadherin-related family member 2"/>
    <property type="match status" value="1"/>
</dbReference>
<evidence type="ECO:0000256" key="7">
    <source>
        <dbReference type="ARBA" id="ARBA00022837"/>
    </source>
</evidence>
<dbReference type="FunFam" id="2.60.40.60:FF:000098">
    <property type="entry name" value="cadherin-23 isoform X1"/>
    <property type="match status" value="1"/>
</dbReference>
<feature type="region of interest" description="Disordered" evidence="12">
    <location>
        <begin position="1296"/>
        <end position="1324"/>
    </location>
</feature>
<feature type="domain" description="Cadherin" evidence="14">
    <location>
        <begin position="633"/>
        <end position="740"/>
    </location>
</feature>
<organism evidence="15 16">
    <name type="scientific">Alectura lathami</name>
    <name type="common">Australian brush turkey</name>
    <dbReference type="NCBI Taxonomy" id="81907"/>
    <lineage>
        <taxon>Eukaryota</taxon>
        <taxon>Metazoa</taxon>
        <taxon>Chordata</taxon>
        <taxon>Craniata</taxon>
        <taxon>Vertebrata</taxon>
        <taxon>Euteleostomi</taxon>
        <taxon>Archelosauria</taxon>
        <taxon>Archosauria</taxon>
        <taxon>Dinosauria</taxon>
        <taxon>Saurischia</taxon>
        <taxon>Theropoda</taxon>
        <taxon>Coelurosauria</taxon>
        <taxon>Aves</taxon>
        <taxon>Neognathae</taxon>
        <taxon>Galloanserae</taxon>
        <taxon>Galliformes</taxon>
        <taxon>Megapodiidae</taxon>
        <taxon>Alectura</taxon>
    </lineage>
</organism>
<evidence type="ECO:0000256" key="11">
    <source>
        <dbReference type="PROSITE-ProRule" id="PRU00043"/>
    </source>
</evidence>
<dbReference type="FunFam" id="2.60.40.60:FF:000094">
    <property type="entry name" value="protocadherin gamma-C4 isoform X2"/>
    <property type="match status" value="2"/>
</dbReference>
<dbReference type="GO" id="GO:0005886">
    <property type="term" value="C:plasma membrane"/>
    <property type="evidence" value="ECO:0007669"/>
    <property type="project" value="UniProtKB-SubCell"/>
</dbReference>
<feature type="domain" description="Cadherin" evidence="14">
    <location>
        <begin position="292"/>
        <end position="400"/>
    </location>
</feature>
<dbReference type="Gene3D" id="2.60.40.60">
    <property type="entry name" value="Cadherins"/>
    <property type="match status" value="9"/>
</dbReference>
<feature type="non-terminal residue" evidence="15">
    <location>
        <position position="1352"/>
    </location>
</feature>
<dbReference type="CDD" id="cd11304">
    <property type="entry name" value="Cadherin_repeat"/>
    <property type="match status" value="8"/>
</dbReference>
<evidence type="ECO:0000256" key="10">
    <source>
        <dbReference type="ARBA" id="ARBA00023136"/>
    </source>
</evidence>
<dbReference type="PROSITE" id="PS00232">
    <property type="entry name" value="CADHERIN_1"/>
    <property type="match status" value="5"/>
</dbReference>
<keyword evidence="5" id="KW-0732">Signal</keyword>
<dbReference type="FunFam" id="2.60.40.60:FF:000221">
    <property type="entry name" value="Cadherin related family member 2"/>
    <property type="match status" value="1"/>
</dbReference>
<proteinExistence type="predicted"/>
<keyword evidence="16" id="KW-1185">Reference proteome</keyword>
<dbReference type="InterPro" id="IPR020894">
    <property type="entry name" value="Cadherin_CS"/>
</dbReference>
<accession>A0A7L0W4V0</accession>
<dbReference type="Proteomes" id="UP000562322">
    <property type="component" value="Unassembled WGS sequence"/>
</dbReference>
<feature type="non-terminal residue" evidence="15">
    <location>
        <position position="1"/>
    </location>
</feature>
<dbReference type="SUPFAM" id="SSF49313">
    <property type="entry name" value="Cadherin-like"/>
    <property type="match status" value="9"/>
</dbReference>
<evidence type="ECO:0000259" key="14">
    <source>
        <dbReference type="PROSITE" id="PS50268"/>
    </source>
</evidence>
<evidence type="ECO:0000256" key="9">
    <source>
        <dbReference type="ARBA" id="ARBA00022989"/>
    </source>
</evidence>
<feature type="domain" description="Cadherin" evidence="14">
    <location>
        <begin position="177"/>
        <end position="291"/>
    </location>
</feature>
<feature type="domain" description="Cadherin" evidence="14">
    <location>
        <begin position="860"/>
        <end position="976"/>
    </location>
</feature>
<dbReference type="PANTHER" id="PTHR24026:SF133">
    <property type="entry name" value="CADHERIN-RELATED FAMILY MEMBER 2"/>
    <property type="match status" value="1"/>
</dbReference>
<dbReference type="GO" id="GO:0007156">
    <property type="term" value="P:homophilic cell adhesion via plasma membrane adhesion molecules"/>
    <property type="evidence" value="ECO:0007669"/>
    <property type="project" value="InterPro"/>
</dbReference>
<sequence>VSRAAQSTLVPSGSELIIDELAYFRRQRSVVVSGCESSAARPAPSPARRPQAPGRMAWRPLLLLPFLLAVASANTAPIFDMTLVYVPEDLQIGEVAFQLTATDIDGDPLTYSISGVDAFYFTVSASSGIVTLQNLLDRELKAKLTILVAVSDGINEAYPKTLAIIVEDRNDNAPVFQNLPYETTVPENTMAGSIIYAVSAKDSDTGNAAKVSYSIQEVIPDSMKNLWLFYILPNGSVVLNGSLDYATNTFFQLKLLAQDGGGLLNGVQVIQNSTTYLSINVLDLPNLDPRFLSEPYSGSVPENCPLGTTVLTVTAIDRDTGVNDDISYSIANTSTPFAINAVTGTITVNEMLDREKLPSEEVLLEVRARENNLDIHGMVAQTSTLVTVLVTDVNDNKPEFYQCSLSNCTFTNPQSNFRGNIIEHSSSKVPVSNLSIVARDLDKGINSTFELYLQGVSASVFTVSPTRIVGTEEVQILVQDPAALDYEISHVMVVQLIANDTGNPTNCCSMANVTIDLIDTNDHIPEFPQSTYSLSVMENSPAGTIIAPNITAYDPDSGAGGQITYQLLPESIRETFMVNATSGAVLVRNGSLLDRETRSIYYANLQAKDGGNMVGTTLLEITVLDQNDNAPIVTGSYFISVEEGQNVSTQIRATDNDEQDTPNSKLGLRILPGLFSNNFTINENTEEMHSKEPLDREAVDNEEGQVVVTVEVYDHGVPELSTLVNVTIAVGDVNDNMPVFLKQSYEFTVFEGSAGSFVGDVVATDADRTEINSRISFLLQRGNGSSNFLIRSSYLGPGNYSGRLSLDPDVSLDYDTLQQKFFSLVALAENTAADSTGNTASVPVVVHILDVNDEPPTILPASLEDVSVSENGTQQGLVHTVVATDLDTNNSLVVEELAVACFKGASSAGEVCWDWFVLLPNGSVLVNSSDIDYELCDLVQLTMRAEDLYTESGNRYSHNETLQILINDINDNAPRFLPVSGTFVVVPEISPVDLQVATVRATDVDSGLGGTITFSIISVVLVEDNGVERPFENLFKVLTSSEQNVYTGSIQVASNLDSSLKGQYQVTVQAQDGIAPQHATQTVLNIFTVDQSYRIRLQFLTTVEEVQNNLESIKLALTTATKAGVYVAAIQSIEDNRAARVEAKSVMEAYFVYSNGTALDVNQLSVLIQSDPQILATLVNLGLAIIGPSEVTESSKEKEMIGVIAGLAAFLVLFILIMTLVLVLTTRSYKRKLSAMKALKAATILSPVAVQQGAGIPGTNKYNAEGANPMLNLPLDPSHDLGFHEDTSSLASMNSLDENKVDSPEEDSFKAKQGKSHPMDSNEEDKVLVAALNMEEPTKTVYINNAFNTTDL</sequence>
<evidence type="ECO:0000313" key="15">
    <source>
        <dbReference type="EMBL" id="NXL86167.1"/>
    </source>
</evidence>
<evidence type="ECO:0000256" key="8">
    <source>
        <dbReference type="ARBA" id="ARBA00022889"/>
    </source>
</evidence>
<keyword evidence="9 13" id="KW-1133">Transmembrane helix</keyword>
<keyword evidence="7 11" id="KW-0106">Calcium</keyword>
<comment type="subcellular location">
    <subcellularLocation>
        <location evidence="1">Cell membrane</location>
        <topology evidence="1">Single-pass type I membrane protein</topology>
    </subcellularLocation>
</comment>
<dbReference type="InterPro" id="IPR002126">
    <property type="entry name" value="Cadherin-like_dom"/>
</dbReference>
<evidence type="ECO:0000256" key="4">
    <source>
        <dbReference type="ARBA" id="ARBA00022692"/>
    </source>
</evidence>
<reference evidence="15 16" key="1">
    <citation type="submission" date="2019-09" db="EMBL/GenBank/DDBJ databases">
        <title>Bird 10,000 Genomes (B10K) Project - Family phase.</title>
        <authorList>
            <person name="Zhang G."/>
        </authorList>
    </citation>
    <scope>NUCLEOTIDE SEQUENCE [LARGE SCALE GENOMIC DNA]</scope>
    <source>
        <strain evidence="15">B10K-DU-001-39</strain>
        <tissue evidence="15">Muscle</tissue>
    </source>
</reference>
<evidence type="ECO:0000256" key="5">
    <source>
        <dbReference type="ARBA" id="ARBA00022729"/>
    </source>
</evidence>
<feature type="compositionally biased region" description="Basic and acidic residues" evidence="12">
    <location>
        <begin position="1297"/>
        <end position="1310"/>
    </location>
</feature>
<evidence type="ECO:0000256" key="1">
    <source>
        <dbReference type="ARBA" id="ARBA00004251"/>
    </source>
</evidence>
<dbReference type="FunFam" id="2.60.40.60:FF:000245">
    <property type="entry name" value="Cadherin related family member 2"/>
    <property type="match status" value="1"/>
</dbReference>
<gene>
    <name evidence="15" type="primary">Cdhr2</name>
    <name evidence="15" type="ORF">ALELAT_R00422</name>
</gene>
<evidence type="ECO:0000256" key="13">
    <source>
        <dbReference type="SAM" id="Phobius"/>
    </source>
</evidence>
<evidence type="ECO:0000256" key="3">
    <source>
        <dbReference type="ARBA" id="ARBA00022553"/>
    </source>
</evidence>
<keyword evidence="10 13" id="KW-0472">Membrane</keyword>
<comment type="caution">
    <text evidence="15">The sequence shown here is derived from an EMBL/GenBank/DDBJ whole genome shotgun (WGS) entry which is preliminary data.</text>
</comment>
<feature type="transmembrane region" description="Helical" evidence="13">
    <location>
        <begin position="1200"/>
        <end position="1224"/>
    </location>
</feature>
<keyword evidence="2" id="KW-1003">Cell membrane</keyword>
<dbReference type="OrthoDB" id="6491773at2759"/>
<evidence type="ECO:0000256" key="6">
    <source>
        <dbReference type="ARBA" id="ARBA00022737"/>
    </source>
</evidence>
<keyword evidence="4 13" id="KW-0812">Transmembrane</keyword>
<dbReference type="EMBL" id="VXAV01003165">
    <property type="protein sequence ID" value="NXL86167.1"/>
    <property type="molecule type" value="Genomic_DNA"/>
</dbReference>
<feature type="domain" description="Cadherin" evidence="14">
    <location>
        <begin position="741"/>
        <end position="858"/>
    </location>
</feature>
<protein>
    <submittedName>
        <fullName evidence="15">CDHR2 protein</fullName>
    </submittedName>
</protein>
<keyword evidence="3" id="KW-0597">Phosphoprotein</keyword>
<evidence type="ECO:0000256" key="2">
    <source>
        <dbReference type="ARBA" id="ARBA00022475"/>
    </source>
</evidence>